<keyword evidence="1" id="KW-0812">Transmembrane</keyword>
<evidence type="ECO:0008006" key="4">
    <source>
        <dbReference type="Google" id="ProtNLM"/>
    </source>
</evidence>
<accession>M0QH57</accession>
<name>M0QH57_9ACTN</name>
<organism evidence="2 3">
    <name type="scientific">Gordonia soli NBRC 108243</name>
    <dbReference type="NCBI Taxonomy" id="1223545"/>
    <lineage>
        <taxon>Bacteria</taxon>
        <taxon>Bacillati</taxon>
        <taxon>Actinomycetota</taxon>
        <taxon>Actinomycetes</taxon>
        <taxon>Mycobacteriales</taxon>
        <taxon>Gordoniaceae</taxon>
        <taxon>Gordonia</taxon>
    </lineage>
</organism>
<feature type="transmembrane region" description="Helical" evidence="1">
    <location>
        <begin position="54"/>
        <end position="75"/>
    </location>
</feature>
<gene>
    <name evidence="2" type="ORF">GS4_11_02290</name>
</gene>
<evidence type="ECO:0000256" key="1">
    <source>
        <dbReference type="SAM" id="Phobius"/>
    </source>
</evidence>
<keyword evidence="1" id="KW-1133">Transmembrane helix</keyword>
<reference evidence="2 3" key="1">
    <citation type="submission" date="2013-01" db="EMBL/GenBank/DDBJ databases">
        <title>Whole genome shotgun sequence of Gordonia soli NBRC 108243.</title>
        <authorList>
            <person name="Isaki-Nakamura S."/>
            <person name="Hosoyama A."/>
            <person name="Tsuchikane K."/>
            <person name="Ando Y."/>
            <person name="Baba S."/>
            <person name="Ohji S."/>
            <person name="Hamada M."/>
            <person name="Tamura T."/>
            <person name="Yamazoe A."/>
            <person name="Yamazaki S."/>
            <person name="Fujita N."/>
        </authorList>
    </citation>
    <scope>NUCLEOTIDE SEQUENCE [LARGE SCALE GENOMIC DNA]</scope>
    <source>
        <strain evidence="2 3">NBRC 108243</strain>
    </source>
</reference>
<dbReference type="EMBL" id="BANX01000011">
    <property type="protein sequence ID" value="GAC67960.1"/>
    <property type="molecule type" value="Genomic_DNA"/>
</dbReference>
<evidence type="ECO:0000313" key="3">
    <source>
        <dbReference type="Proteomes" id="UP000011666"/>
    </source>
</evidence>
<evidence type="ECO:0000313" key="2">
    <source>
        <dbReference type="EMBL" id="GAC67960.1"/>
    </source>
</evidence>
<dbReference type="eggNOG" id="ENOG5033I9S">
    <property type="taxonomic scope" value="Bacteria"/>
</dbReference>
<sequence>MHELEAIGRVLLVGLIFGAGLPALFAVGLRTYALGQGDADADGTTHAQNPALKAAGWVLFFLIAAIIVVAVLWIARASINYHLHINLFPFAPTK</sequence>
<proteinExistence type="predicted"/>
<comment type="caution">
    <text evidence="2">The sequence shown here is derived from an EMBL/GenBank/DDBJ whole genome shotgun (WGS) entry which is preliminary data.</text>
</comment>
<protein>
    <recommendedName>
        <fullName evidence="4">Transmembrane protein</fullName>
    </recommendedName>
</protein>
<dbReference type="RefSeq" id="WP_007619689.1">
    <property type="nucleotide sequence ID" value="NZ_BANX01000011.1"/>
</dbReference>
<keyword evidence="3" id="KW-1185">Reference proteome</keyword>
<keyword evidence="1" id="KW-0472">Membrane</keyword>
<dbReference type="AlphaFoldDB" id="M0QH57"/>
<feature type="transmembrane region" description="Helical" evidence="1">
    <location>
        <begin position="12"/>
        <end position="34"/>
    </location>
</feature>
<dbReference type="OrthoDB" id="4881303at2"/>
<dbReference type="STRING" id="1223545.GS4_11_02290"/>
<dbReference type="Proteomes" id="UP000011666">
    <property type="component" value="Unassembled WGS sequence"/>
</dbReference>